<sequence length="166" mass="18527">MNVQVFMFRQDDPKKCTAAKLVKFGLARPVTRTHGNTIVLDPFAKTTLLRRDAQICSSVTAIDCSWNLAQNTFAKRFSGIPRKLPPLLAGNPVNYAKLGKLTTVEAIAGALFILGYVSLCKELLNKFNWGHTFLELNEDLLNDYSLLQSEEQIAPLLSQYGFANFD</sequence>
<dbReference type="InterPro" id="IPR022968">
    <property type="entry name" value="Tsr3-like"/>
</dbReference>
<feature type="domain" description="RNase L inhibitor RLI-like possible metal-binding" evidence="8">
    <location>
        <begin position="9"/>
        <end position="32"/>
    </location>
</feature>
<dbReference type="RefSeq" id="WP_205100580.1">
    <property type="nucleotide sequence ID" value="NZ_CAJNAQ010000005.1"/>
</dbReference>
<name>A0A812F1M1_9ARCH</name>
<dbReference type="AlphaFoldDB" id="A0A812F1M1"/>
<dbReference type="InterPro" id="IPR007177">
    <property type="entry name" value="Tsr3_C"/>
</dbReference>
<dbReference type="GO" id="GO:0106388">
    <property type="term" value="F:rRNA small subunit aminocarboxypropyltransferase activity"/>
    <property type="evidence" value="ECO:0007669"/>
    <property type="project" value="InterPro"/>
</dbReference>
<comment type="caution">
    <text evidence="9">The sequence shown here is derived from an EMBL/GenBank/DDBJ whole genome shotgun (WGS) entry which is preliminary data.</text>
</comment>
<accession>A0A812F1M1</accession>
<evidence type="ECO:0000313" key="9">
    <source>
        <dbReference type="EMBL" id="CAE6501753.1"/>
    </source>
</evidence>
<organism evidence="9 10">
    <name type="scientific">Candidatus Nitrosotenuis uzonensis</name>
    <dbReference type="NCBI Taxonomy" id="1407055"/>
    <lineage>
        <taxon>Archaea</taxon>
        <taxon>Nitrososphaerota</taxon>
        <taxon>Candidatus Nitrosotenuis</taxon>
    </lineage>
</organism>
<dbReference type="NCBIfam" id="NF002621">
    <property type="entry name" value="PRK02287.1"/>
    <property type="match status" value="1"/>
</dbReference>
<evidence type="ECO:0000313" key="10">
    <source>
        <dbReference type="Proteomes" id="UP000655759"/>
    </source>
</evidence>
<evidence type="ECO:0000259" key="7">
    <source>
        <dbReference type="Pfam" id="PF04034"/>
    </source>
</evidence>
<evidence type="ECO:0000256" key="5">
    <source>
        <dbReference type="ARBA" id="ARBA00022679"/>
    </source>
</evidence>
<protein>
    <recommendedName>
        <fullName evidence="1">16S rRNA aminocarboxypropyltransferase</fullName>
    </recommendedName>
</protein>
<evidence type="ECO:0000256" key="4">
    <source>
        <dbReference type="ARBA" id="ARBA00022552"/>
    </source>
</evidence>
<keyword evidence="2" id="KW-0963">Cytoplasm</keyword>
<evidence type="ECO:0000256" key="6">
    <source>
        <dbReference type="ARBA" id="ARBA00022691"/>
    </source>
</evidence>
<keyword evidence="4" id="KW-0698">rRNA processing</keyword>
<gene>
    <name evidence="9" type="ORF">NUZ5A_51197</name>
</gene>
<dbReference type="GO" id="GO:0006364">
    <property type="term" value="P:rRNA processing"/>
    <property type="evidence" value="ECO:0007669"/>
    <property type="project" value="UniProtKB-KW"/>
</dbReference>
<proteinExistence type="predicted"/>
<dbReference type="EMBL" id="CAJNAQ010000005">
    <property type="protein sequence ID" value="CAE6501753.1"/>
    <property type="molecule type" value="Genomic_DNA"/>
</dbReference>
<dbReference type="Pfam" id="PF04068">
    <property type="entry name" value="Fer4_RLI"/>
    <property type="match status" value="1"/>
</dbReference>
<feature type="domain" description="16S/18S rRNA aminocarboxypropyltransferase Tsr3 C-terminal" evidence="7">
    <location>
        <begin position="38"/>
        <end position="159"/>
    </location>
</feature>
<evidence type="ECO:0000256" key="1">
    <source>
        <dbReference type="ARBA" id="ARBA00014114"/>
    </source>
</evidence>
<keyword evidence="6" id="KW-0949">S-adenosyl-L-methionine</keyword>
<evidence type="ECO:0000259" key="8">
    <source>
        <dbReference type="Pfam" id="PF04068"/>
    </source>
</evidence>
<keyword evidence="3" id="KW-0690">Ribosome biogenesis</keyword>
<dbReference type="Pfam" id="PF04034">
    <property type="entry name" value="Ribo_biogen_C"/>
    <property type="match status" value="1"/>
</dbReference>
<dbReference type="PANTHER" id="PTHR20426">
    <property type="entry name" value="RIBOSOME BIOGENESIS PROTEIN TSR3 HOMOLOG"/>
    <property type="match status" value="1"/>
</dbReference>
<dbReference type="PANTHER" id="PTHR20426:SF0">
    <property type="entry name" value="18S RRNA AMINOCARBOXYPROPYLTRANSFERASE"/>
    <property type="match status" value="1"/>
</dbReference>
<reference evidence="9" key="1">
    <citation type="submission" date="2021-02" db="EMBL/GenBank/DDBJ databases">
        <authorList>
            <person name="Han P."/>
        </authorList>
    </citation>
    <scope>NUCLEOTIDE SEQUENCE</scope>
    <source>
        <strain evidence="9">Candidatus Nitrosotenuis uzonensis 5A</strain>
    </source>
</reference>
<evidence type="ECO:0000256" key="3">
    <source>
        <dbReference type="ARBA" id="ARBA00022517"/>
    </source>
</evidence>
<keyword evidence="5" id="KW-0808">Transferase</keyword>
<evidence type="ECO:0000256" key="2">
    <source>
        <dbReference type="ARBA" id="ARBA00022490"/>
    </source>
</evidence>
<dbReference type="InterPro" id="IPR007209">
    <property type="entry name" value="RNaseL-inhib-like_metal-bd_dom"/>
</dbReference>
<dbReference type="Proteomes" id="UP000655759">
    <property type="component" value="Unassembled WGS sequence"/>
</dbReference>